<accession>A0ABN7PRB8</accession>
<gene>
    <name evidence="2" type="ORF">LMG26411_00588</name>
</gene>
<dbReference type="Pfam" id="PF08861">
    <property type="entry name" value="DUF1828"/>
    <property type="match status" value="1"/>
</dbReference>
<dbReference type="EMBL" id="CAJPVI010000002">
    <property type="protein sequence ID" value="CAG2132281.1"/>
    <property type="molecule type" value="Genomic_DNA"/>
</dbReference>
<protein>
    <recommendedName>
        <fullName evidence="1">DUF1828 domain-containing protein</fullName>
    </recommendedName>
</protein>
<proteinExistence type="predicted"/>
<comment type="caution">
    <text evidence="2">The sequence shown here is derived from an EMBL/GenBank/DDBJ whole genome shotgun (WGS) entry which is preliminary data.</text>
</comment>
<sequence length="228" mass="25352">MPLTEADGDFVTVWLREVMGGWQMEDAGSTLMRFSYDQDVGSLSSGPRAVMLQQMLHEYGARLDEDGQIRAESTEPDLGQGLLRFGQALLRVGELKTWTKSRVASTFFDDLEVSLKSIAGPQKVHRNYVYGGIPVADDYPIDFYIEGGKEPLFVFGVPTKDRARLATIVLQHLQQHIENFNSIVVFQDASAIGSADLRRLMNAANDMVDSLDATDALKRKVMHRLVAA</sequence>
<organism evidence="2 3">
    <name type="scientific">Cupriavidus numazuensis</name>
    <dbReference type="NCBI Taxonomy" id="221992"/>
    <lineage>
        <taxon>Bacteria</taxon>
        <taxon>Pseudomonadati</taxon>
        <taxon>Pseudomonadota</taxon>
        <taxon>Betaproteobacteria</taxon>
        <taxon>Burkholderiales</taxon>
        <taxon>Burkholderiaceae</taxon>
        <taxon>Cupriavidus</taxon>
    </lineage>
</organism>
<dbReference type="InterPro" id="IPR014960">
    <property type="entry name" value="DUF1828"/>
</dbReference>
<evidence type="ECO:0000313" key="2">
    <source>
        <dbReference type="EMBL" id="CAG2132281.1"/>
    </source>
</evidence>
<evidence type="ECO:0000259" key="1">
    <source>
        <dbReference type="Pfam" id="PF08861"/>
    </source>
</evidence>
<dbReference type="Proteomes" id="UP000672657">
    <property type="component" value="Unassembled WGS sequence"/>
</dbReference>
<name>A0ABN7PRB8_9BURK</name>
<keyword evidence="3" id="KW-1185">Reference proteome</keyword>
<evidence type="ECO:0000313" key="3">
    <source>
        <dbReference type="Proteomes" id="UP000672657"/>
    </source>
</evidence>
<reference evidence="2 3" key="1">
    <citation type="submission" date="2021-03" db="EMBL/GenBank/DDBJ databases">
        <authorList>
            <person name="Peeters C."/>
        </authorList>
    </citation>
    <scope>NUCLEOTIDE SEQUENCE [LARGE SCALE GENOMIC DNA]</scope>
    <source>
        <strain evidence="2 3">LMG 26411</strain>
    </source>
</reference>
<feature type="domain" description="DUF1828" evidence="1">
    <location>
        <begin position="2"/>
        <end position="92"/>
    </location>
</feature>